<organism evidence="1 2">
    <name type="scientific">Canavalia gladiata</name>
    <name type="common">Sword bean</name>
    <name type="synonym">Dolichos gladiatus</name>
    <dbReference type="NCBI Taxonomy" id="3824"/>
    <lineage>
        <taxon>Eukaryota</taxon>
        <taxon>Viridiplantae</taxon>
        <taxon>Streptophyta</taxon>
        <taxon>Embryophyta</taxon>
        <taxon>Tracheophyta</taxon>
        <taxon>Spermatophyta</taxon>
        <taxon>Magnoliopsida</taxon>
        <taxon>eudicotyledons</taxon>
        <taxon>Gunneridae</taxon>
        <taxon>Pentapetalae</taxon>
        <taxon>rosids</taxon>
        <taxon>fabids</taxon>
        <taxon>Fabales</taxon>
        <taxon>Fabaceae</taxon>
        <taxon>Papilionoideae</taxon>
        <taxon>50 kb inversion clade</taxon>
        <taxon>NPAAA clade</taxon>
        <taxon>indigoferoid/millettioid clade</taxon>
        <taxon>Phaseoleae</taxon>
        <taxon>Canavalia</taxon>
    </lineage>
</organism>
<dbReference type="EMBL" id="JAYMYQ010000004">
    <property type="protein sequence ID" value="KAK7339446.1"/>
    <property type="molecule type" value="Genomic_DNA"/>
</dbReference>
<proteinExistence type="predicted"/>
<reference evidence="1 2" key="1">
    <citation type="submission" date="2024-01" db="EMBL/GenBank/DDBJ databases">
        <title>The genomes of 5 underutilized Papilionoideae crops provide insights into root nodulation and disease resistanc.</title>
        <authorList>
            <person name="Jiang F."/>
        </authorList>
    </citation>
    <scope>NUCLEOTIDE SEQUENCE [LARGE SCALE GENOMIC DNA]</scope>
    <source>
        <strain evidence="1">LVBAO_FW01</strain>
        <tissue evidence="1">Leaves</tissue>
    </source>
</reference>
<gene>
    <name evidence="1" type="ORF">VNO77_20114</name>
</gene>
<evidence type="ECO:0000313" key="1">
    <source>
        <dbReference type="EMBL" id="KAK7339446.1"/>
    </source>
</evidence>
<evidence type="ECO:0000313" key="2">
    <source>
        <dbReference type="Proteomes" id="UP001367508"/>
    </source>
</evidence>
<dbReference type="AlphaFoldDB" id="A0AAN9LPK5"/>
<dbReference type="Proteomes" id="UP001367508">
    <property type="component" value="Unassembled WGS sequence"/>
</dbReference>
<protein>
    <submittedName>
        <fullName evidence="1">Uncharacterized protein</fullName>
    </submittedName>
</protein>
<comment type="caution">
    <text evidence="1">The sequence shown here is derived from an EMBL/GenBank/DDBJ whole genome shotgun (WGS) entry which is preliminary data.</text>
</comment>
<keyword evidence="2" id="KW-1185">Reference proteome</keyword>
<accession>A0AAN9LPK5</accession>
<sequence>MRVPREVRGIHELVFSLGNHLLNLLSVALGSRPLLALEESRLVIQLPLRLGDFMCNDLPLDLDYQLALVPPLI</sequence>
<name>A0AAN9LPK5_CANGL</name>